<gene>
    <name evidence="1" type="ORF">EV192_107444</name>
</gene>
<accession>A0A4R2JHY3</accession>
<name>A0A4R2JHY3_9PSEU</name>
<evidence type="ECO:0000313" key="1">
    <source>
        <dbReference type="EMBL" id="TCO56019.1"/>
    </source>
</evidence>
<sequence length="126" mass="14037">MYEDDGTAQPRAEVVPGVDSGEVWLDGEAAQRLQEALWAQTETVDTMRAKARAMARRAPLGSHQVAQAMADKFQRRADGDPRSLLAVLDKYHQTLLDAHRQVGAAIRYHRETDEAGAAAMIRIRPW</sequence>
<comment type="caution">
    <text evidence="1">The sequence shown here is derived from an EMBL/GenBank/DDBJ whole genome shotgun (WGS) entry which is preliminary data.</text>
</comment>
<reference evidence="1 2" key="1">
    <citation type="submission" date="2019-03" db="EMBL/GenBank/DDBJ databases">
        <title>Genomic Encyclopedia of Type Strains, Phase IV (KMG-IV): sequencing the most valuable type-strain genomes for metagenomic binning, comparative biology and taxonomic classification.</title>
        <authorList>
            <person name="Goeker M."/>
        </authorList>
    </citation>
    <scope>NUCLEOTIDE SEQUENCE [LARGE SCALE GENOMIC DNA]</scope>
    <source>
        <strain evidence="1 2">DSM 45934</strain>
    </source>
</reference>
<dbReference type="AlphaFoldDB" id="A0A4R2JHY3"/>
<organism evidence="1 2">
    <name type="scientific">Actinocrispum wychmicini</name>
    <dbReference type="NCBI Taxonomy" id="1213861"/>
    <lineage>
        <taxon>Bacteria</taxon>
        <taxon>Bacillati</taxon>
        <taxon>Actinomycetota</taxon>
        <taxon>Actinomycetes</taxon>
        <taxon>Pseudonocardiales</taxon>
        <taxon>Pseudonocardiaceae</taxon>
        <taxon>Actinocrispum</taxon>
    </lineage>
</organism>
<dbReference type="RefSeq" id="WP_165960739.1">
    <property type="nucleotide sequence ID" value="NZ_SLWS01000007.1"/>
</dbReference>
<proteinExistence type="predicted"/>
<dbReference type="Proteomes" id="UP000295680">
    <property type="component" value="Unassembled WGS sequence"/>
</dbReference>
<evidence type="ECO:0008006" key="3">
    <source>
        <dbReference type="Google" id="ProtNLM"/>
    </source>
</evidence>
<dbReference type="EMBL" id="SLWS01000007">
    <property type="protein sequence ID" value="TCO56019.1"/>
    <property type="molecule type" value="Genomic_DNA"/>
</dbReference>
<protein>
    <recommendedName>
        <fullName evidence="3">Excreted virulence factor EspC (Type VII ESX diderm)</fullName>
    </recommendedName>
</protein>
<keyword evidence="2" id="KW-1185">Reference proteome</keyword>
<evidence type="ECO:0000313" key="2">
    <source>
        <dbReference type="Proteomes" id="UP000295680"/>
    </source>
</evidence>